<keyword evidence="2 3" id="KW-0175">Coiled coil</keyword>
<name>A0ABR0K4Q6_9EURO</name>
<feature type="compositionally biased region" description="Basic and acidic residues" evidence="4">
    <location>
        <begin position="627"/>
        <end position="638"/>
    </location>
</feature>
<feature type="compositionally biased region" description="Low complexity" evidence="4">
    <location>
        <begin position="561"/>
        <end position="574"/>
    </location>
</feature>
<feature type="compositionally biased region" description="Polar residues" evidence="4">
    <location>
        <begin position="494"/>
        <end position="512"/>
    </location>
</feature>
<evidence type="ECO:0008006" key="7">
    <source>
        <dbReference type="Google" id="ProtNLM"/>
    </source>
</evidence>
<evidence type="ECO:0000256" key="4">
    <source>
        <dbReference type="SAM" id="MobiDB-lite"/>
    </source>
</evidence>
<reference evidence="5 6" key="1">
    <citation type="submission" date="2023-08" db="EMBL/GenBank/DDBJ databases">
        <title>Black Yeasts Isolated from many extreme environments.</title>
        <authorList>
            <person name="Coleine C."/>
            <person name="Stajich J.E."/>
            <person name="Selbmann L."/>
        </authorList>
    </citation>
    <scope>NUCLEOTIDE SEQUENCE [LARGE SCALE GENOMIC DNA]</scope>
    <source>
        <strain evidence="5 6">CCFEE 5885</strain>
    </source>
</reference>
<evidence type="ECO:0000256" key="3">
    <source>
        <dbReference type="SAM" id="Coils"/>
    </source>
</evidence>
<keyword evidence="6" id="KW-1185">Reference proteome</keyword>
<evidence type="ECO:0000313" key="5">
    <source>
        <dbReference type="EMBL" id="KAK5087284.1"/>
    </source>
</evidence>
<feature type="compositionally biased region" description="Polar residues" evidence="4">
    <location>
        <begin position="434"/>
        <end position="445"/>
    </location>
</feature>
<feature type="compositionally biased region" description="Low complexity" evidence="4">
    <location>
        <begin position="539"/>
        <end position="551"/>
    </location>
</feature>
<dbReference type="InterPro" id="IPR021622">
    <property type="entry name" value="Afadin/alpha-actinin-bd"/>
</dbReference>
<organism evidence="5 6">
    <name type="scientific">Lithohypha guttulata</name>
    <dbReference type="NCBI Taxonomy" id="1690604"/>
    <lineage>
        <taxon>Eukaryota</taxon>
        <taxon>Fungi</taxon>
        <taxon>Dikarya</taxon>
        <taxon>Ascomycota</taxon>
        <taxon>Pezizomycotina</taxon>
        <taxon>Eurotiomycetes</taxon>
        <taxon>Chaetothyriomycetidae</taxon>
        <taxon>Chaetothyriales</taxon>
        <taxon>Trichomeriaceae</taxon>
        <taxon>Lithohypha</taxon>
    </lineage>
</organism>
<accession>A0ABR0K4Q6</accession>
<evidence type="ECO:0000256" key="2">
    <source>
        <dbReference type="ARBA" id="ARBA00023054"/>
    </source>
</evidence>
<feature type="region of interest" description="Disordered" evidence="4">
    <location>
        <begin position="425"/>
        <end position="593"/>
    </location>
</feature>
<dbReference type="Proteomes" id="UP001345013">
    <property type="component" value="Unassembled WGS sequence"/>
</dbReference>
<sequence length="695" mass="77327">MATSALDGASKYLNNLLLARGFLQDGRAIDFAQLACDGSETKNNTVNRNTTTARIVNLVHDLVLRCDRDAEQREALASNIRSLRAEESQRVLDFQRQQDKNVRLKNELSTSEAQQRTLSANIKRAQAETKELREQMLKMKSTLDQVRAKCISDIRKRDVELEKLKTHLNGLNRGKKESAAGGMKINTINIRQKSSSRNGRNSQDNNESQWTLENETNDFLAAVVNETSTENVALRKIVGDSMRYLRTLTGLEDQHHGAQKSIVDIDDAIGIPGQYRDRSNDKCPNTSQSESLIPVQSLASSMSEVLSHCHTILRDPSFVPIEEVQARDEEIAKLRTGWEKMADRWKEAVTMMSQWKQKMLNDHDHSYISNVEMQDNIVTEGLSQIPAFGRSVAMRPDGHPVLDPIEEEELTRMLMEHHSRIANQSTILDEPEAKQSQIMQDQSSAEPDETGTPRQTPIHFHVDEEAEESDLDLSEQAPLKTIASPARRGIKLQKPTSSANEHRQPLSNTNANPKKRKSATTCSSPRKWLSISPAADPASTKSRTSRKPTSTVDSSMNLSADTTDPLQLDTLTSDISGDEDDPFAPATKDSTTLQSHRMTVAQKLAAVEAEATEATEVIRRRQATTYSKDDRRAKDRASKTSKSAVQETRKANGVKEIVGASSGGEKQSGKERVKKARDRRRSTLTPAELGSLMGG</sequence>
<gene>
    <name evidence="5" type="ORF">LTR24_006879</name>
</gene>
<dbReference type="EMBL" id="JAVRRG010000094">
    <property type="protein sequence ID" value="KAK5087284.1"/>
    <property type="molecule type" value="Genomic_DNA"/>
</dbReference>
<feature type="compositionally biased region" description="Polar residues" evidence="4">
    <location>
        <begin position="186"/>
        <end position="211"/>
    </location>
</feature>
<dbReference type="Pfam" id="PF11559">
    <property type="entry name" value="ADIP"/>
    <property type="match status" value="1"/>
</dbReference>
<comment type="caution">
    <text evidence="5">The sequence shown here is derived from an EMBL/GenBank/DDBJ whole genome shotgun (WGS) entry which is preliminary data.</text>
</comment>
<proteinExistence type="inferred from homology"/>
<feature type="compositionally biased region" description="Acidic residues" evidence="4">
    <location>
        <begin position="464"/>
        <end position="473"/>
    </location>
</feature>
<feature type="coiled-coil region" evidence="3">
    <location>
        <begin position="94"/>
        <end position="149"/>
    </location>
</feature>
<comment type="similarity">
    <text evidence="1">Belongs to the ADIP family.</text>
</comment>
<feature type="region of interest" description="Disordered" evidence="4">
    <location>
        <begin position="620"/>
        <end position="695"/>
    </location>
</feature>
<evidence type="ECO:0000256" key="1">
    <source>
        <dbReference type="ARBA" id="ARBA00009291"/>
    </source>
</evidence>
<feature type="region of interest" description="Disordered" evidence="4">
    <location>
        <begin position="173"/>
        <end position="211"/>
    </location>
</feature>
<feature type="compositionally biased region" description="Basic residues" evidence="4">
    <location>
        <begin position="672"/>
        <end position="682"/>
    </location>
</feature>
<protein>
    <recommendedName>
        <fullName evidence="7">Afadin and alpha-actinin-binding-domain-containing protein</fullName>
    </recommendedName>
</protein>
<evidence type="ECO:0000313" key="6">
    <source>
        <dbReference type="Proteomes" id="UP001345013"/>
    </source>
</evidence>